<reference evidence="8 9" key="1">
    <citation type="submission" date="2020-09" db="EMBL/GenBank/DDBJ databases">
        <authorList>
            <person name="Ashkenazy H."/>
        </authorList>
    </citation>
    <scope>NUCLEOTIDE SEQUENCE [LARGE SCALE GENOMIC DNA]</scope>
    <source>
        <strain evidence="9">cv. Cdm-0</strain>
    </source>
</reference>
<accession>A0A7G2EU95</accession>
<dbReference type="InterPro" id="IPR026992">
    <property type="entry name" value="DIOX_N"/>
</dbReference>
<feature type="region of interest" description="Disordered" evidence="4">
    <location>
        <begin position="487"/>
        <end position="511"/>
    </location>
</feature>
<feature type="domain" description="RWD" evidence="6">
    <location>
        <begin position="317"/>
        <end position="431"/>
    </location>
</feature>
<dbReference type="PROSITE" id="PS50089">
    <property type="entry name" value="ZF_RING_2"/>
    <property type="match status" value="1"/>
</dbReference>
<dbReference type="Pfam" id="PF05773">
    <property type="entry name" value="RWD"/>
    <property type="match status" value="1"/>
</dbReference>
<evidence type="ECO:0000313" key="9">
    <source>
        <dbReference type="Proteomes" id="UP000516314"/>
    </source>
</evidence>
<gene>
    <name evidence="8" type="ORF">AT9943_LOCUS14115</name>
</gene>
<feature type="domain" description="Fe2OG dioxygenase" evidence="7">
    <location>
        <begin position="252"/>
        <end position="351"/>
    </location>
</feature>
<dbReference type="SUPFAM" id="SSF51197">
    <property type="entry name" value="Clavaminate synthase-like"/>
    <property type="match status" value="2"/>
</dbReference>
<dbReference type="SUPFAM" id="SSF54495">
    <property type="entry name" value="UBC-like"/>
    <property type="match status" value="1"/>
</dbReference>
<dbReference type="PROSITE" id="PS50908">
    <property type="entry name" value="RWD"/>
    <property type="match status" value="1"/>
</dbReference>
<dbReference type="Proteomes" id="UP000516314">
    <property type="component" value="Chromosome 3"/>
</dbReference>
<keyword evidence="1" id="KW-0479">Metal-binding</keyword>
<dbReference type="SMART" id="SM00591">
    <property type="entry name" value="RWD"/>
    <property type="match status" value="1"/>
</dbReference>
<dbReference type="FunFam" id="3.30.40.10:FF:000914">
    <property type="entry name" value="RWD domain-containing protein"/>
    <property type="match status" value="1"/>
</dbReference>
<protein>
    <submittedName>
        <fullName evidence="8">(thale cress) hypothetical protein</fullName>
    </submittedName>
</protein>
<dbReference type="PANTHER" id="PTHR48221:SF2">
    <property type="entry name" value="ACYL-COA SYNTHETASE FAMILY PROTEIN"/>
    <property type="match status" value="1"/>
</dbReference>
<dbReference type="InterPro" id="IPR005123">
    <property type="entry name" value="Oxoglu/Fe-dep_dioxygenase_dom"/>
</dbReference>
<dbReference type="InterPro" id="IPR001841">
    <property type="entry name" value="Znf_RING"/>
</dbReference>
<dbReference type="InterPro" id="IPR013083">
    <property type="entry name" value="Znf_RING/FYVE/PHD"/>
</dbReference>
<evidence type="ECO:0000256" key="1">
    <source>
        <dbReference type="ARBA" id="ARBA00022723"/>
    </source>
</evidence>
<sequence>MEETNKSVVNDYFTSAMELTESGDPHVPTRYILPPSQRPMLGPSIGTSTINLPVIDLSFLHDPLLRLCVIHEIELACKGFGFFQVTLVFWLRTLHMSVRSSNSAMSFISQDKTSREPCEDAYLHFLHRCQVINHGISSAVVKDAQDSATRFFDLPADEKMHLVSDNFQEPVRYGTSINHSTDRVHYWRDFIKHYSHPLSNWINLWPSNPPCYKEKVGKYAEATHVLHKQLIEAISESLGLEKNYLQEEIEEGSQVMAVNCYPACPEPEIALGMPPHSDYGSLTILLQSSEGLQIKDCNNNWVCVPYIEGALIVQLGDQVEVMSNGIYKSVVHRVTVNKDYKRLSFASLHSLPMHKKISPATQLFVEAVVRFQAGSKYPDEPPRISLIESKGLDEQRQKLLIGIVQEKASQLSSSLMLVELCEEAVERLTIMNHPEGDCPLCLYPLFPEDGGSKQMPFMKLMSCFHCFHCECIIRWWNWLHAQEEADSKSGDTLHMRRGSTAREGNSGSADKSLGNCPVCRKIFHSSDIEHVLDLVGAQSSLQDSSLIQGKDQDPLLQSDSENIRRERFESILKTQEEKGGLVQPKKNISVVPVADLLAALAYRLQNGDELFEEEEEAEESTSSMGLAISELNRSLTLDIGCEDSGVRVVDAALSIMCFKAPQVFDSAIEFMVRTIVCALSSSSNCKVIRYRNEETLQFGSSNLPGCSEELIEISKDIIEKLWGNGRLATLLFEAVVRSAASTCKISSFNAHGKLMDGRNRAVSKLLAYLPGESSIENHKIPLRILFWYRDPLSLKVDVSRILKEVVERPFLCVKRELFERGEWRDIVICLAISPTMFINTRSLLHKWLLLTGLASVFEVLAGLVSAIMDTISRPSLWGIPMELASMLPFSDTYFPFQCQFLRILAGPLSSKSLLMLAHTVSKASAVPGQQQRDTNCKPTPIKVQALDDKTEWALAINFPDWFYFASAMLFSEGKSFENIHHICASKVADCRQVCDVEDLSIAAATYISWILNPGSGTIQESVSKSLIRVSEICISKSCGSEAYRTETITGKRKKPDRLVSGKINASSIVEDLLREFENNITNSVSYDLDSRKTHPSFSSGLQNNLLVRRVVVGVLFGSPYSVTDEEYELVLHYAATGKILDFKKSRSTGFKQGKKFSRISALLSNEITKEEATEGTLLVFNLTDTLESMCVSSFEAEEDAEKFINHFKLRSSKYLVKCIDRLIQLHCTQDGDPILSDINIRLLQWTVKGLEDPHFNKVLDDIAAKLACIFSRV</sequence>
<dbReference type="InterPro" id="IPR016135">
    <property type="entry name" value="UBQ-conjugating_enzyme/RWD"/>
</dbReference>
<dbReference type="AlphaFoldDB" id="A0A7G2EU95"/>
<feature type="domain" description="RING-type" evidence="5">
    <location>
        <begin position="438"/>
        <end position="520"/>
    </location>
</feature>
<dbReference type="SMART" id="SM00184">
    <property type="entry name" value="RING"/>
    <property type="match status" value="1"/>
</dbReference>
<name>A0A7G2EU95_ARATH</name>
<dbReference type="Gene3D" id="2.60.120.330">
    <property type="entry name" value="B-lactam Antibiotic, Isopenicillin N Synthase, Chain"/>
    <property type="match status" value="1"/>
</dbReference>
<dbReference type="CDD" id="cd23818">
    <property type="entry name" value="RWD_RNF25"/>
    <property type="match status" value="1"/>
</dbReference>
<dbReference type="GO" id="GO:0008270">
    <property type="term" value="F:zinc ion binding"/>
    <property type="evidence" value="ECO:0007669"/>
    <property type="project" value="UniProtKB-KW"/>
</dbReference>
<dbReference type="PANTHER" id="PTHR48221">
    <property type="entry name" value="ACYL-COA SYNTHETASE FAMILY PROTEIN"/>
    <property type="match status" value="1"/>
</dbReference>
<proteinExistence type="predicted"/>
<dbReference type="InterPro" id="IPR027443">
    <property type="entry name" value="IPNS-like_sf"/>
</dbReference>
<dbReference type="EMBL" id="LR881468">
    <property type="protein sequence ID" value="CAD5326342.1"/>
    <property type="molecule type" value="Genomic_DNA"/>
</dbReference>
<keyword evidence="3" id="KW-0863">Zinc-finger</keyword>
<evidence type="ECO:0000256" key="2">
    <source>
        <dbReference type="ARBA" id="ARBA00023004"/>
    </source>
</evidence>
<evidence type="ECO:0000259" key="5">
    <source>
        <dbReference type="PROSITE" id="PS50089"/>
    </source>
</evidence>
<dbReference type="Pfam" id="PF03171">
    <property type="entry name" value="2OG-FeII_Oxy"/>
    <property type="match status" value="1"/>
</dbReference>
<dbReference type="SUPFAM" id="SSF57850">
    <property type="entry name" value="RING/U-box"/>
    <property type="match status" value="1"/>
</dbReference>
<evidence type="ECO:0000313" key="8">
    <source>
        <dbReference type="EMBL" id="CAD5326342.1"/>
    </source>
</evidence>
<keyword evidence="2" id="KW-0408">Iron</keyword>
<evidence type="ECO:0000256" key="3">
    <source>
        <dbReference type="PROSITE-ProRule" id="PRU00175"/>
    </source>
</evidence>
<organism evidence="8 9">
    <name type="scientific">Arabidopsis thaliana</name>
    <name type="common">Mouse-ear cress</name>
    <dbReference type="NCBI Taxonomy" id="3702"/>
    <lineage>
        <taxon>Eukaryota</taxon>
        <taxon>Viridiplantae</taxon>
        <taxon>Streptophyta</taxon>
        <taxon>Embryophyta</taxon>
        <taxon>Tracheophyta</taxon>
        <taxon>Spermatophyta</taxon>
        <taxon>Magnoliopsida</taxon>
        <taxon>eudicotyledons</taxon>
        <taxon>Gunneridae</taxon>
        <taxon>Pentapetalae</taxon>
        <taxon>rosids</taxon>
        <taxon>malvids</taxon>
        <taxon>Brassicales</taxon>
        <taxon>Brassicaceae</taxon>
        <taxon>Camelineae</taxon>
        <taxon>Arabidopsis</taxon>
    </lineage>
</organism>
<dbReference type="Gene3D" id="3.30.40.10">
    <property type="entry name" value="Zinc/RING finger domain, C3HC4 (zinc finger)"/>
    <property type="match status" value="1"/>
</dbReference>
<keyword evidence="3" id="KW-0862">Zinc</keyword>
<evidence type="ECO:0000259" key="7">
    <source>
        <dbReference type="PROSITE" id="PS51471"/>
    </source>
</evidence>
<evidence type="ECO:0000259" key="6">
    <source>
        <dbReference type="PROSITE" id="PS50908"/>
    </source>
</evidence>
<dbReference type="Pfam" id="PF14226">
    <property type="entry name" value="DIOX_N"/>
    <property type="match status" value="1"/>
</dbReference>
<dbReference type="InterPro" id="IPR006575">
    <property type="entry name" value="RWD_dom"/>
</dbReference>
<dbReference type="InterPro" id="IPR044861">
    <property type="entry name" value="IPNS-like_FE2OG_OXY"/>
</dbReference>
<evidence type="ECO:0000256" key="4">
    <source>
        <dbReference type="SAM" id="MobiDB-lite"/>
    </source>
</evidence>
<dbReference type="PROSITE" id="PS51471">
    <property type="entry name" value="FE2OG_OXY"/>
    <property type="match status" value="1"/>
</dbReference>